<dbReference type="SMART" id="SM01403">
    <property type="entry name" value="Ribosomal_S10"/>
    <property type="match status" value="1"/>
</dbReference>
<dbReference type="Proteomes" id="UP001562354">
    <property type="component" value="Unassembled WGS sequence"/>
</dbReference>
<dbReference type="PANTHER" id="PTHR11700">
    <property type="entry name" value="30S RIBOSOMAL PROTEIN S10 FAMILY MEMBER"/>
    <property type="match status" value="1"/>
</dbReference>
<gene>
    <name evidence="5" type="ORF">AAFC00_002870</name>
</gene>
<comment type="similarity">
    <text evidence="1">Belongs to the universal ribosomal protein uS10 family.</text>
</comment>
<dbReference type="SUPFAM" id="SSF54999">
    <property type="entry name" value="Ribosomal protein S10"/>
    <property type="match status" value="1"/>
</dbReference>
<dbReference type="HAMAP" id="MF_00508">
    <property type="entry name" value="Ribosomal_uS10"/>
    <property type="match status" value="1"/>
</dbReference>
<reference evidence="5 6" key="1">
    <citation type="submission" date="2024-07" db="EMBL/GenBank/DDBJ databases">
        <title>Draft sequence of the Neodothiora populina.</title>
        <authorList>
            <person name="Drown D.D."/>
            <person name="Schuette U.S."/>
            <person name="Buechlein A.B."/>
            <person name="Rusch D.R."/>
            <person name="Winton L.W."/>
            <person name="Adams G.A."/>
        </authorList>
    </citation>
    <scope>NUCLEOTIDE SEQUENCE [LARGE SCALE GENOMIC DNA]</scope>
    <source>
        <strain evidence="5 6">CPC 39397</strain>
    </source>
</reference>
<comment type="caution">
    <text evidence="5">The sequence shown here is derived from an EMBL/GenBank/DDBJ whole genome shotgun (WGS) entry which is preliminary data.</text>
</comment>
<proteinExistence type="inferred from homology"/>
<dbReference type="Pfam" id="PF00338">
    <property type="entry name" value="Ribosomal_S10"/>
    <property type="match status" value="1"/>
</dbReference>
<evidence type="ECO:0000259" key="4">
    <source>
        <dbReference type="SMART" id="SM01403"/>
    </source>
</evidence>
<evidence type="ECO:0000313" key="6">
    <source>
        <dbReference type="Proteomes" id="UP001562354"/>
    </source>
</evidence>
<keyword evidence="2" id="KW-0689">Ribosomal protein</keyword>
<keyword evidence="6" id="KW-1185">Reference proteome</keyword>
<evidence type="ECO:0000256" key="1">
    <source>
        <dbReference type="ARBA" id="ARBA00007102"/>
    </source>
</evidence>
<dbReference type="InterPro" id="IPR001848">
    <property type="entry name" value="Ribosomal_uS10"/>
</dbReference>
<dbReference type="GeneID" id="95976572"/>
<evidence type="ECO:0000313" key="5">
    <source>
        <dbReference type="EMBL" id="KAL1302479.1"/>
    </source>
</evidence>
<feature type="domain" description="Small ribosomal subunit protein uS10" evidence="4">
    <location>
        <begin position="113"/>
        <end position="210"/>
    </location>
</feature>
<name>A0ABR3P8X3_9PEZI</name>
<protein>
    <recommendedName>
        <fullName evidence="4">Small ribosomal subunit protein uS10 domain-containing protein</fullName>
    </recommendedName>
</protein>
<sequence>MASYFKSSFGLAKRLKVAPPKVIQSRSVYQSRQPWHADPPVSFEHQRDVATDFDDFMGDAVEEARGVTLPAREPSFPPEIQRELNGLRLPRSVQLNYLKPLKRTPTYGVPSADLQLRSYSVRNLEFFADFALRAAYYLNLPAKGPVPLPRITERWTVPRSNFVHKKSQENFERITMRRLIQIQDGHPEVVQIWLGFLQKYAYYGVGMKANVWEYSPLDVAKDMDEQADKLKETINKRLSLFGKRGGLAGEKDIEALMNDEVFKDASGSMAPLGVRSV</sequence>
<organism evidence="5 6">
    <name type="scientific">Neodothiora populina</name>
    <dbReference type="NCBI Taxonomy" id="2781224"/>
    <lineage>
        <taxon>Eukaryota</taxon>
        <taxon>Fungi</taxon>
        <taxon>Dikarya</taxon>
        <taxon>Ascomycota</taxon>
        <taxon>Pezizomycotina</taxon>
        <taxon>Dothideomycetes</taxon>
        <taxon>Dothideomycetidae</taxon>
        <taxon>Dothideales</taxon>
        <taxon>Dothioraceae</taxon>
        <taxon>Neodothiora</taxon>
    </lineage>
</organism>
<evidence type="ECO:0000256" key="2">
    <source>
        <dbReference type="ARBA" id="ARBA00022980"/>
    </source>
</evidence>
<dbReference type="EMBL" id="JBFMKM010000012">
    <property type="protein sequence ID" value="KAL1302479.1"/>
    <property type="molecule type" value="Genomic_DNA"/>
</dbReference>
<keyword evidence="3" id="KW-0687">Ribonucleoprotein</keyword>
<dbReference type="Gene3D" id="3.30.70.600">
    <property type="entry name" value="Ribosomal protein S10 domain"/>
    <property type="match status" value="1"/>
</dbReference>
<accession>A0ABR3P8X3</accession>
<dbReference type="InterPro" id="IPR036838">
    <property type="entry name" value="Ribosomal_uS10_dom_sf"/>
</dbReference>
<dbReference type="RefSeq" id="XP_069198755.1">
    <property type="nucleotide sequence ID" value="XM_069342256.1"/>
</dbReference>
<evidence type="ECO:0000256" key="3">
    <source>
        <dbReference type="ARBA" id="ARBA00023274"/>
    </source>
</evidence>
<dbReference type="InterPro" id="IPR027486">
    <property type="entry name" value="Ribosomal_uS10_dom"/>
</dbReference>